<dbReference type="InterPro" id="IPR002197">
    <property type="entry name" value="HTH_Fis"/>
</dbReference>
<gene>
    <name evidence="2" type="ORF">ENS59_14025</name>
</gene>
<feature type="domain" description="DNA binding HTH" evidence="1">
    <location>
        <begin position="43"/>
        <end position="82"/>
    </location>
</feature>
<organism evidence="2">
    <name type="scientific">Gracilinema caldarium</name>
    <dbReference type="NCBI Taxonomy" id="215591"/>
    <lineage>
        <taxon>Bacteria</taxon>
        <taxon>Pseudomonadati</taxon>
        <taxon>Spirochaetota</taxon>
        <taxon>Spirochaetia</taxon>
        <taxon>Spirochaetales</taxon>
        <taxon>Breznakiellaceae</taxon>
        <taxon>Gracilinema</taxon>
    </lineage>
</organism>
<dbReference type="AlphaFoldDB" id="A0A7C3IFM9"/>
<dbReference type="PRINTS" id="PR01590">
    <property type="entry name" value="HTHFIS"/>
</dbReference>
<protein>
    <recommendedName>
        <fullName evidence="1">DNA binding HTH domain-containing protein</fullName>
    </recommendedName>
</protein>
<dbReference type="GO" id="GO:0043565">
    <property type="term" value="F:sequence-specific DNA binding"/>
    <property type="evidence" value="ECO:0007669"/>
    <property type="project" value="InterPro"/>
</dbReference>
<accession>A0A7C3IFM9</accession>
<dbReference type="InterPro" id="IPR009057">
    <property type="entry name" value="Homeodomain-like_sf"/>
</dbReference>
<dbReference type="Gene3D" id="1.10.10.60">
    <property type="entry name" value="Homeodomain-like"/>
    <property type="match status" value="1"/>
</dbReference>
<comment type="caution">
    <text evidence="2">The sequence shown here is derived from an EMBL/GenBank/DDBJ whole genome shotgun (WGS) entry which is preliminary data.</text>
</comment>
<proteinExistence type="predicted"/>
<name>A0A7C3IFM9_9SPIR</name>
<dbReference type="SUPFAM" id="SSF46689">
    <property type="entry name" value="Homeodomain-like"/>
    <property type="match status" value="1"/>
</dbReference>
<dbReference type="EMBL" id="DSVL01000429">
    <property type="protein sequence ID" value="HFH30603.1"/>
    <property type="molecule type" value="Genomic_DNA"/>
</dbReference>
<evidence type="ECO:0000313" key="2">
    <source>
        <dbReference type="EMBL" id="HFH30603.1"/>
    </source>
</evidence>
<reference evidence="2" key="1">
    <citation type="journal article" date="2020" name="mSystems">
        <title>Genome- and Community-Level Interaction Insights into Carbon Utilization and Element Cycling Functions of Hydrothermarchaeota in Hydrothermal Sediment.</title>
        <authorList>
            <person name="Zhou Z."/>
            <person name="Liu Y."/>
            <person name="Xu W."/>
            <person name="Pan J."/>
            <person name="Luo Z.H."/>
            <person name="Li M."/>
        </authorList>
    </citation>
    <scope>NUCLEOTIDE SEQUENCE [LARGE SCALE GENOMIC DNA]</scope>
    <source>
        <strain evidence="2">SpSt-503</strain>
    </source>
</reference>
<evidence type="ECO:0000259" key="1">
    <source>
        <dbReference type="Pfam" id="PF02954"/>
    </source>
</evidence>
<sequence length="90" mass="10415">MLSLPAAELRRRSRRGSWFSLRSSQYSETSTNKTRALFRYTAAQVEADLLRKALAQYGNNRICAAQSLDIHRANLYRKMKQYGIELDDQS</sequence>
<dbReference type="Pfam" id="PF02954">
    <property type="entry name" value="HTH_8"/>
    <property type="match status" value="1"/>
</dbReference>